<dbReference type="InterPro" id="IPR003439">
    <property type="entry name" value="ABC_transporter-like_ATP-bd"/>
</dbReference>
<keyword evidence="5 8" id="KW-0067">ATP-binding</keyword>
<accession>A0ABC7ZJ24</accession>
<dbReference type="Pfam" id="PF00005">
    <property type="entry name" value="ABC_tran"/>
    <property type="match status" value="1"/>
</dbReference>
<dbReference type="InterPro" id="IPR050095">
    <property type="entry name" value="ECF_ABC_transporter_ATP-bd"/>
</dbReference>
<dbReference type="InterPro" id="IPR017871">
    <property type="entry name" value="ABC_transporter-like_CS"/>
</dbReference>
<keyword evidence="3 8" id="KW-1003">Cell membrane</keyword>
<dbReference type="KEGG" id="mgx:CM1_01035"/>
<reference evidence="10 11" key="1">
    <citation type="journal article" date="2012" name="J. Bacteriol.">
        <title>Draft Genome Sequences of Four Axenic Mycoplasma genitalium Strains Isolated from Denmark, Japan, and Australia.</title>
        <authorList>
            <person name="McGowin C.L."/>
            <person name="Ma L."/>
            <person name="Jensen J.S."/>
            <person name="Mancuso M.M."/>
            <person name="Hamasuna R."/>
            <person name="Adegboye D."/>
            <person name="Martin D.H."/>
        </authorList>
    </citation>
    <scope>NUCLEOTIDE SEQUENCE [LARGE SCALE GENOMIC DNA]</scope>
    <source>
        <strain evidence="10 11">M6320</strain>
    </source>
</reference>
<dbReference type="InterPro" id="IPR027417">
    <property type="entry name" value="P-loop_NTPase"/>
</dbReference>
<dbReference type="NCBIfam" id="TIGR04521">
    <property type="entry name" value="ECF_ATPase_2"/>
    <property type="match status" value="1"/>
</dbReference>
<dbReference type="SMART" id="SM00382">
    <property type="entry name" value="AAA"/>
    <property type="match status" value="1"/>
</dbReference>
<dbReference type="AlphaFoldDB" id="A0ABC7ZJ24"/>
<evidence type="ECO:0000256" key="3">
    <source>
        <dbReference type="ARBA" id="ARBA00022475"/>
    </source>
</evidence>
<evidence type="ECO:0000256" key="2">
    <source>
        <dbReference type="ARBA" id="ARBA00022448"/>
    </source>
</evidence>
<protein>
    <recommendedName>
        <fullName evidence="8">Energy-coupling factor transporter ATP-binding protein EcfA2</fullName>
        <ecNumber evidence="8">7.-.-.-</ecNumber>
    </recommendedName>
</protein>
<evidence type="ECO:0000313" key="10">
    <source>
        <dbReference type="EMBL" id="AFQ03993.1"/>
    </source>
</evidence>
<dbReference type="GO" id="GO:0022857">
    <property type="term" value="F:transmembrane transporter activity"/>
    <property type="evidence" value="ECO:0007669"/>
    <property type="project" value="UniProtKB-ARBA"/>
</dbReference>
<dbReference type="Proteomes" id="UP000005254">
    <property type="component" value="Chromosome"/>
</dbReference>
<dbReference type="CDD" id="cd03225">
    <property type="entry name" value="ABC_cobalt_CbiO_domain1"/>
    <property type="match status" value="1"/>
</dbReference>
<comment type="subcellular location">
    <subcellularLocation>
        <location evidence="1 8">Cell membrane</location>
        <topology evidence="1 8">Peripheral membrane protein</topology>
    </subcellularLocation>
</comment>
<dbReference type="GeneID" id="99647011"/>
<evidence type="ECO:0000256" key="1">
    <source>
        <dbReference type="ARBA" id="ARBA00004202"/>
    </source>
</evidence>
<dbReference type="NCBIfam" id="NF010153">
    <property type="entry name" value="PRK13631.1"/>
    <property type="match status" value="1"/>
</dbReference>
<comment type="similarity">
    <text evidence="8">Belongs to the ABC transporter superfamily. Energy-coupling factor EcfA family.</text>
</comment>
<dbReference type="GO" id="GO:0005886">
    <property type="term" value="C:plasma membrane"/>
    <property type="evidence" value="ECO:0007669"/>
    <property type="project" value="UniProtKB-SubCell"/>
</dbReference>
<evidence type="ECO:0000256" key="7">
    <source>
        <dbReference type="ARBA" id="ARBA00023136"/>
    </source>
</evidence>
<feature type="domain" description="ABC transporter" evidence="9">
    <location>
        <begin position="11"/>
        <end position="260"/>
    </location>
</feature>
<dbReference type="InterPro" id="IPR015856">
    <property type="entry name" value="ABC_transpr_CbiO/EcfA_su"/>
</dbReference>
<gene>
    <name evidence="10" type="primary">cbiO</name>
    <name evidence="10" type="ORF">CM1_01035</name>
</gene>
<proteinExistence type="inferred from homology"/>
<dbReference type="EC" id="7.-.-.-" evidence="8"/>
<dbReference type="InterPro" id="IPR030946">
    <property type="entry name" value="EcfA2"/>
</dbReference>
<keyword evidence="4 8" id="KW-0547">Nucleotide-binding</keyword>
<dbReference type="PROSITE" id="PS50893">
    <property type="entry name" value="ABC_TRANSPORTER_2"/>
    <property type="match status" value="1"/>
</dbReference>
<keyword evidence="6" id="KW-1278">Translocase</keyword>
<keyword evidence="7 8" id="KW-0472">Membrane</keyword>
<evidence type="ECO:0000259" key="9">
    <source>
        <dbReference type="PROSITE" id="PS50893"/>
    </source>
</evidence>
<name>A0ABC7ZJ24_MYCGT</name>
<comment type="subunit">
    <text evidence="8">Forms a stable energy-coupling factor (ECF) transporter complex composed of 2 membrane-embedded substrate-binding proteins (S component), 2 ATP-binding proteins (A component) and 2 transmembrane proteins (T component).</text>
</comment>
<dbReference type="EMBL" id="CP003772">
    <property type="protein sequence ID" value="AFQ03993.1"/>
    <property type="molecule type" value="Genomic_DNA"/>
</dbReference>
<dbReference type="FunFam" id="3.40.50.300:FF:000224">
    <property type="entry name" value="Energy-coupling factor transporter ATP-binding protein EcfA"/>
    <property type="match status" value="1"/>
</dbReference>
<dbReference type="SUPFAM" id="SSF52540">
    <property type="entry name" value="P-loop containing nucleoside triphosphate hydrolases"/>
    <property type="match status" value="1"/>
</dbReference>
<dbReference type="RefSeq" id="WP_009885865.1">
    <property type="nucleotide sequence ID" value="NC_018497.1"/>
</dbReference>
<dbReference type="GO" id="GO:0005524">
    <property type="term" value="F:ATP binding"/>
    <property type="evidence" value="ECO:0007669"/>
    <property type="project" value="UniProtKB-UniRule"/>
</dbReference>
<dbReference type="PANTHER" id="PTHR43553">
    <property type="entry name" value="HEAVY METAL TRANSPORTER"/>
    <property type="match status" value="1"/>
</dbReference>
<comment type="function">
    <text evidence="8">ATP-binding (A) component of a common energy-coupling factor (ECF) ABC-transporter complex.</text>
</comment>
<sequence>MKKKIVPINPLKADEILAVSHLSCVFNSKTNNPIKVIDDFSYTFQKNQIYCIIGDSGSGKSTLVNHFNGLIKPNQGDIWVKDIYIGAKQRKIKNFKKLRKTISIVFQFPEYQLFKDTVEKDIMFGPVALGQSKYDARQKAAYYLEMMGLKYPFLERNPFELSGGQKRRVAIAGILAIEPEILIFDEPTAGLDPEGEREMMQLIKTAKQQQRTVFMITHQMENVLEVADVVLVLAKGKLVKAASPYEVFMDQTFLEKTTIVLPPVIQVIKDLIAINAHFNKLIELQPKNLEQLASAINKTIANHG</sequence>
<keyword evidence="2 8" id="KW-0813">Transport</keyword>
<evidence type="ECO:0000256" key="4">
    <source>
        <dbReference type="ARBA" id="ARBA00022741"/>
    </source>
</evidence>
<dbReference type="InterPro" id="IPR003593">
    <property type="entry name" value="AAA+_ATPase"/>
</dbReference>
<dbReference type="SMR" id="A0ABC7ZJ24"/>
<evidence type="ECO:0000256" key="6">
    <source>
        <dbReference type="ARBA" id="ARBA00022967"/>
    </source>
</evidence>
<evidence type="ECO:0000313" key="11">
    <source>
        <dbReference type="Proteomes" id="UP000005254"/>
    </source>
</evidence>
<evidence type="ECO:0000256" key="8">
    <source>
        <dbReference type="RuleBase" id="RU365104"/>
    </source>
</evidence>
<dbReference type="PANTHER" id="PTHR43553:SF27">
    <property type="entry name" value="ENERGY-COUPLING FACTOR TRANSPORTER ATP-BINDING PROTEIN ECFA2"/>
    <property type="match status" value="1"/>
</dbReference>
<dbReference type="Gene3D" id="3.40.50.300">
    <property type="entry name" value="P-loop containing nucleotide triphosphate hydrolases"/>
    <property type="match status" value="1"/>
</dbReference>
<evidence type="ECO:0000256" key="5">
    <source>
        <dbReference type="ARBA" id="ARBA00022840"/>
    </source>
</evidence>
<organism evidence="10 11">
    <name type="scientific">Mycoplasmoides genitalium M6320</name>
    <dbReference type="NCBI Taxonomy" id="662945"/>
    <lineage>
        <taxon>Bacteria</taxon>
        <taxon>Bacillati</taxon>
        <taxon>Mycoplasmatota</taxon>
        <taxon>Mycoplasmoidales</taxon>
        <taxon>Mycoplasmoidaceae</taxon>
        <taxon>Mycoplasmoides</taxon>
    </lineage>
</organism>
<dbReference type="PROSITE" id="PS00211">
    <property type="entry name" value="ABC_TRANSPORTER_1"/>
    <property type="match status" value="1"/>
</dbReference>